<dbReference type="EMBL" id="BAEN01000035">
    <property type="protein sequence ID" value="GAC14245.1"/>
    <property type="molecule type" value="Genomic_DNA"/>
</dbReference>
<sequence length="41" mass="4566">MKAKKWAMSSFMNKVSVTGVLTFNDDVTVSESFIIDTGSRH</sequence>
<name>K6YSH0_9ALTE</name>
<organism evidence="1 2">
    <name type="scientific">Aliiglaciecola lipolytica E3</name>
    <dbReference type="NCBI Taxonomy" id="1127673"/>
    <lineage>
        <taxon>Bacteria</taxon>
        <taxon>Pseudomonadati</taxon>
        <taxon>Pseudomonadota</taxon>
        <taxon>Gammaproteobacteria</taxon>
        <taxon>Alteromonadales</taxon>
        <taxon>Alteromonadaceae</taxon>
        <taxon>Aliiglaciecola</taxon>
    </lineage>
</organism>
<gene>
    <name evidence="1" type="ORF">GLIP_1611</name>
</gene>
<comment type="caution">
    <text evidence="1">The sequence shown here is derived from an EMBL/GenBank/DDBJ whole genome shotgun (WGS) entry which is preliminary data.</text>
</comment>
<dbReference type="Proteomes" id="UP000006334">
    <property type="component" value="Unassembled WGS sequence"/>
</dbReference>
<proteinExistence type="predicted"/>
<evidence type="ECO:0000313" key="1">
    <source>
        <dbReference type="EMBL" id="GAC14245.1"/>
    </source>
</evidence>
<dbReference type="AlphaFoldDB" id="K6YSH0"/>
<protein>
    <submittedName>
        <fullName evidence="1">Uncharacterized protein</fullName>
    </submittedName>
</protein>
<accession>K6YSH0</accession>
<evidence type="ECO:0000313" key="2">
    <source>
        <dbReference type="Proteomes" id="UP000006334"/>
    </source>
</evidence>
<keyword evidence="2" id="KW-1185">Reference proteome</keyword>
<reference evidence="1 2" key="1">
    <citation type="journal article" date="2017" name="Antonie Van Leeuwenhoek">
        <title>Rhizobium rhizosphaerae sp. nov., a novel species isolated from rice rhizosphere.</title>
        <authorList>
            <person name="Zhao J.J."/>
            <person name="Zhang J."/>
            <person name="Zhang R.J."/>
            <person name="Zhang C.W."/>
            <person name="Yin H.Q."/>
            <person name="Zhang X.X."/>
        </authorList>
    </citation>
    <scope>NUCLEOTIDE SEQUENCE [LARGE SCALE GENOMIC DNA]</scope>
    <source>
        <strain evidence="1 2">E3</strain>
    </source>
</reference>